<sequence>MIPRLTLINRFNLLVRHDLLRPLPRATALYHSPYTLHVVTKPRSRDRAALTITANNLIAHWMSRNEWDVFIRRRRNHGRPRALAG</sequence>
<evidence type="ECO:0000313" key="2">
    <source>
        <dbReference type="Proteomes" id="UP000299102"/>
    </source>
</evidence>
<dbReference type="AlphaFoldDB" id="A0A4C1YXB6"/>
<name>A0A4C1YXB6_EUMVA</name>
<proteinExistence type="predicted"/>
<keyword evidence="2" id="KW-1185">Reference proteome</keyword>
<organism evidence="1 2">
    <name type="scientific">Eumeta variegata</name>
    <name type="common">Bagworm moth</name>
    <name type="synonym">Eumeta japonica</name>
    <dbReference type="NCBI Taxonomy" id="151549"/>
    <lineage>
        <taxon>Eukaryota</taxon>
        <taxon>Metazoa</taxon>
        <taxon>Ecdysozoa</taxon>
        <taxon>Arthropoda</taxon>
        <taxon>Hexapoda</taxon>
        <taxon>Insecta</taxon>
        <taxon>Pterygota</taxon>
        <taxon>Neoptera</taxon>
        <taxon>Endopterygota</taxon>
        <taxon>Lepidoptera</taxon>
        <taxon>Glossata</taxon>
        <taxon>Ditrysia</taxon>
        <taxon>Tineoidea</taxon>
        <taxon>Psychidae</taxon>
        <taxon>Oiketicinae</taxon>
        <taxon>Eumeta</taxon>
    </lineage>
</organism>
<protein>
    <submittedName>
        <fullName evidence="1">Uncharacterized protein</fullName>
    </submittedName>
</protein>
<gene>
    <name evidence="1" type="ORF">EVAR_55357_1</name>
</gene>
<dbReference type="EMBL" id="BGZK01001409">
    <property type="protein sequence ID" value="GBP79299.1"/>
    <property type="molecule type" value="Genomic_DNA"/>
</dbReference>
<accession>A0A4C1YXB6</accession>
<evidence type="ECO:0000313" key="1">
    <source>
        <dbReference type="EMBL" id="GBP79299.1"/>
    </source>
</evidence>
<dbReference type="Proteomes" id="UP000299102">
    <property type="component" value="Unassembled WGS sequence"/>
</dbReference>
<comment type="caution">
    <text evidence="1">The sequence shown here is derived from an EMBL/GenBank/DDBJ whole genome shotgun (WGS) entry which is preliminary data.</text>
</comment>
<reference evidence="1 2" key="1">
    <citation type="journal article" date="2019" name="Commun. Biol.">
        <title>The bagworm genome reveals a unique fibroin gene that provides high tensile strength.</title>
        <authorList>
            <person name="Kono N."/>
            <person name="Nakamura H."/>
            <person name="Ohtoshi R."/>
            <person name="Tomita M."/>
            <person name="Numata K."/>
            <person name="Arakawa K."/>
        </authorList>
    </citation>
    <scope>NUCLEOTIDE SEQUENCE [LARGE SCALE GENOMIC DNA]</scope>
</reference>